<dbReference type="EMBL" id="JMIY01000005">
    <property type="protein sequence ID" value="KCZ71538.1"/>
    <property type="molecule type" value="Genomic_DNA"/>
</dbReference>
<keyword evidence="8" id="KW-1185">Reference proteome</keyword>
<proteinExistence type="inferred from homology"/>
<dbReference type="AlphaFoldDB" id="A0A062V4L5"/>
<dbReference type="Gene3D" id="2.20.28.10">
    <property type="match status" value="1"/>
</dbReference>
<accession>A0A062V4L5</accession>
<organism evidence="7 8">
    <name type="scientific">Candidatus Methanoperedens nitratireducens</name>
    <dbReference type="NCBI Taxonomy" id="1392998"/>
    <lineage>
        <taxon>Archaea</taxon>
        <taxon>Methanobacteriati</taxon>
        <taxon>Methanobacteriota</taxon>
        <taxon>Stenosarchaea group</taxon>
        <taxon>Methanomicrobia</taxon>
        <taxon>Methanosarcinales</taxon>
        <taxon>ANME-2 cluster</taxon>
        <taxon>Candidatus Methanoperedentaceae</taxon>
        <taxon>Candidatus Methanoperedens</taxon>
    </lineage>
</organism>
<dbReference type="PROSITE" id="PS50903">
    <property type="entry name" value="RUBREDOXIN_LIKE"/>
    <property type="match status" value="1"/>
</dbReference>
<name>A0A062V4L5_9EURY</name>
<evidence type="ECO:0000259" key="6">
    <source>
        <dbReference type="PROSITE" id="PS50903"/>
    </source>
</evidence>
<evidence type="ECO:0000256" key="1">
    <source>
        <dbReference type="ARBA" id="ARBA00022448"/>
    </source>
</evidence>
<dbReference type="Pfam" id="PF00301">
    <property type="entry name" value="Rubredoxin"/>
    <property type="match status" value="1"/>
</dbReference>
<comment type="caution">
    <text evidence="7">The sequence shown here is derived from an EMBL/GenBank/DDBJ whole genome shotgun (WGS) entry which is preliminary data.</text>
</comment>
<gene>
    <name evidence="7" type="ORF">ANME2D_02271</name>
</gene>
<reference evidence="7 8" key="1">
    <citation type="journal article" date="2013" name="Nature">
        <title>Anaerobic oxidation of methane coupled to nitrate reduction in a novel archaeal lineage.</title>
        <authorList>
            <person name="Haroon M.F."/>
            <person name="Hu S."/>
            <person name="Shi Y."/>
            <person name="Imelfort M."/>
            <person name="Keller J."/>
            <person name="Hugenholtz P."/>
            <person name="Yuan Z."/>
            <person name="Tyson G.W."/>
        </authorList>
    </citation>
    <scope>NUCLEOTIDE SEQUENCE [LARGE SCALE GENOMIC DNA]</scope>
    <source>
        <strain evidence="7 8">ANME-2d</strain>
    </source>
</reference>
<dbReference type="GO" id="GO:0005506">
    <property type="term" value="F:iron ion binding"/>
    <property type="evidence" value="ECO:0007669"/>
    <property type="project" value="UniProtKB-UniRule"/>
</dbReference>
<feature type="domain" description="Rubredoxin-like" evidence="6">
    <location>
        <begin position="1"/>
        <end position="46"/>
    </location>
</feature>
<dbReference type="InterPro" id="IPR024934">
    <property type="entry name" value="Rubredoxin-like_dom"/>
</dbReference>
<keyword evidence="2 5" id="KW-0479">Metal-binding</keyword>
<sequence>MTKYQCTVCNFVYDTEKEKPKKIKPLPEDWVCVSCGICGRDIFVEIE</sequence>
<dbReference type="SUPFAM" id="SSF57802">
    <property type="entry name" value="Rubredoxin-like"/>
    <property type="match status" value="1"/>
</dbReference>
<dbReference type="InterPro" id="IPR024935">
    <property type="entry name" value="Rubredoxin_dom"/>
</dbReference>
<dbReference type="PRINTS" id="PR00163">
    <property type="entry name" value="RUBREDOXIN"/>
</dbReference>
<protein>
    <recommendedName>
        <fullName evidence="5">Rubredoxin</fullName>
    </recommendedName>
</protein>
<keyword evidence="4 5" id="KW-0408">Iron</keyword>
<comment type="cofactor">
    <cofactor evidence="5">
        <name>Fe(3+)</name>
        <dbReference type="ChEBI" id="CHEBI:29034"/>
    </cofactor>
</comment>
<evidence type="ECO:0000313" key="7">
    <source>
        <dbReference type="EMBL" id="KCZ71538.1"/>
    </source>
</evidence>
<evidence type="ECO:0000256" key="2">
    <source>
        <dbReference type="ARBA" id="ARBA00022723"/>
    </source>
</evidence>
<evidence type="ECO:0000256" key="4">
    <source>
        <dbReference type="ARBA" id="ARBA00023004"/>
    </source>
</evidence>
<keyword evidence="3 5" id="KW-0249">Electron transport</keyword>
<evidence type="ECO:0000256" key="5">
    <source>
        <dbReference type="RuleBase" id="RU003820"/>
    </source>
</evidence>
<dbReference type="Proteomes" id="UP000027153">
    <property type="component" value="Unassembled WGS sequence"/>
</dbReference>
<comment type="similarity">
    <text evidence="5">Belongs to the rubredoxin family.</text>
</comment>
<evidence type="ECO:0000256" key="3">
    <source>
        <dbReference type="ARBA" id="ARBA00022982"/>
    </source>
</evidence>
<evidence type="ECO:0000313" key="8">
    <source>
        <dbReference type="Proteomes" id="UP000027153"/>
    </source>
</evidence>
<keyword evidence="1" id="KW-0813">Transport</keyword>